<dbReference type="GO" id="GO:0046872">
    <property type="term" value="F:metal ion binding"/>
    <property type="evidence" value="ECO:0007669"/>
    <property type="project" value="UniProtKB-KW"/>
</dbReference>
<dbReference type="PANTHER" id="PTHR30352:SF4">
    <property type="entry name" value="PYRUVATE FORMATE-LYASE 2-ACTIVATING ENZYME"/>
    <property type="match status" value="1"/>
</dbReference>
<keyword evidence="4" id="KW-0949">S-adenosyl-L-methionine</keyword>
<name>A0A174FZG8_9FIRM</name>
<evidence type="ECO:0000256" key="3">
    <source>
        <dbReference type="ARBA" id="ARBA00022485"/>
    </source>
</evidence>
<comment type="cofactor">
    <cofactor evidence="1">
        <name>[4Fe-4S] cluster</name>
        <dbReference type="ChEBI" id="CHEBI:49883"/>
    </cofactor>
</comment>
<gene>
    <name evidence="12" type="primary">csdA_2</name>
    <name evidence="12" type="ORF">ERS852491_02512</name>
</gene>
<dbReference type="NCBIfam" id="TIGR02494">
    <property type="entry name" value="PFLE_PFLC"/>
    <property type="match status" value="1"/>
</dbReference>
<dbReference type="RefSeq" id="WP_055153404.1">
    <property type="nucleotide sequence ID" value="NZ_CYZU01000022.1"/>
</dbReference>
<feature type="domain" description="Radical SAM core" evidence="11">
    <location>
        <begin position="16"/>
        <end position="305"/>
    </location>
</feature>
<accession>A0A174FZG8</accession>
<dbReference type="Pfam" id="PF13353">
    <property type="entry name" value="Fer4_12"/>
    <property type="match status" value="1"/>
</dbReference>
<evidence type="ECO:0000256" key="8">
    <source>
        <dbReference type="ARBA" id="ARBA00023014"/>
    </source>
</evidence>
<dbReference type="CDD" id="cd01335">
    <property type="entry name" value="Radical_SAM"/>
    <property type="match status" value="1"/>
</dbReference>
<dbReference type="PANTHER" id="PTHR30352">
    <property type="entry name" value="PYRUVATE FORMATE-LYASE-ACTIVATING ENZYME"/>
    <property type="match status" value="1"/>
</dbReference>
<dbReference type="EC" id="1.97.1.-" evidence="12"/>
<evidence type="ECO:0000259" key="11">
    <source>
        <dbReference type="PROSITE" id="PS51918"/>
    </source>
</evidence>
<comment type="similarity">
    <text evidence="2">Belongs to the organic radical-activating enzymes family.</text>
</comment>
<dbReference type="SFLD" id="SFLDS00029">
    <property type="entry name" value="Radical_SAM"/>
    <property type="match status" value="1"/>
</dbReference>
<comment type="catalytic activity">
    <reaction evidence="9">
        <text>glycyl-[protein] + reduced [flavodoxin] + S-adenosyl-L-methionine = glycin-2-yl radical-[protein] + semiquinone [flavodoxin] + 5'-deoxyadenosine + L-methionine + H(+)</text>
        <dbReference type="Rhea" id="RHEA:61976"/>
        <dbReference type="Rhea" id="RHEA-COMP:10622"/>
        <dbReference type="Rhea" id="RHEA-COMP:14480"/>
        <dbReference type="Rhea" id="RHEA-COMP:15993"/>
        <dbReference type="Rhea" id="RHEA-COMP:15994"/>
        <dbReference type="ChEBI" id="CHEBI:15378"/>
        <dbReference type="ChEBI" id="CHEBI:17319"/>
        <dbReference type="ChEBI" id="CHEBI:29947"/>
        <dbReference type="ChEBI" id="CHEBI:32722"/>
        <dbReference type="ChEBI" id="CHEBI:57618"/>
        <dbReference type="ChEBI" id="CHEBI:57844"/>
        <dbReference type="ChEBI" id="CHEBI:59789"/>
        <dbReference type="ChEBI" id="CHEBI:140311"/>
    </reaction>
</comment>
<evidence type="ECO:0000256" key="5">
    <source>
        <dbReference type="ARBA" id="ARBA00022723"/>
    </source>
</evidence>
<protein>
    <submittedName>
        <fullName evidence="12">4-hydroxyphenylacetate decarboxylase activating enzyme</fullName>
        <ecNumber evidence="12">1.97.1.-</ecNumber>
    </submittedName>
</protein>
<dbReference type="PROSITE" id="PS01087">
    <property type="entry name" value="RADICAL_ACTIVATING"/>
    <property type="match status" value="1"/>
</dbReference>
<evidence type="ECO:0000256" key="2">
    <source>
        <dbReference type="ARBA" id="ARBA00009777"/>
    </source>
</evidence>
<dbReference type="SFLD" id="SFLDG01066">
    <property type="entry name" value="organic_radical-activating_enz"/>
    <property type="match status" value="1"/>
</dbReference>
<organism evidence="12 13">
    <name type="scientific">Faecalicatena contorta</name>
    <dbReference type="NCBI Taxonomy" id="39482"/>
    <lineage>
        <taxon>Bacteria</taxon>
        <taxon>Bacillati</taxon>
        <taxon>Bacillota</taxon>
        <taxon>Clostridia</taxon>
        <taxon>Lachnospirales</taxon>
        <taxon>Lachnospiraceae</taxon>
        <taxon>Faecalicatena</taxon>
    </lineage>
</organism>
<evidence type="ECO:0000259" key="10">
    <source>
        <dbReference type="PROSITE" id="PS51379"/>
    </source>
</evidence>
<evidence type="ECO:0000313" key="12">
    <source>
        <dbReference type="EMBL" id="CUO53970.1"/>
    </source>
</evidence>
<keyword evidence="6 12" id="KW-0560">Oxidoreductase</keyword>
<dbReference type="PROSITE" id="PS51918">
    <property type="entry name" value="RADICAL_SAM"/>
    <property type="match status" value="1"/>
</dbReference>
<dbReference type="SUPFAM" id="SSF102114">
    <property type="entry name" value="Radical SAM enzymes"/>
    <property type="match status" value="1"/>
</dbReference>
<dbReference type="InterPro" id="IPR001989">
    <property type="entry name" value="Radical_activat_CS"/>
</dbReference>
<dbReference type="InterPro" id="IPR017896">
    <property type="entry name" value="4Fe4S_Fe-S-bd"/>
</dbReference>
<dbReference type="InterPro" id="IPR040074">
    <property type="entry name" value="BssD/PflA/YjjW"/>
</dbReference>
<keyword evidence="3" id="KW-0004">4Fe-4S</keyword>
<dbReference type="InterPro" id="IPR058240">
    <property type="entry name" value="rSAM_sf"/>
</dbReference>
<dbReference type="SUPFAM" id="SSF54862">
    <property type="entry name" value="4Fe-4S ferredoxins"/>
    <property type="match status" value="1"/>
</dbReference>
<dbReference type="InterPro" id="IPR034457">
    <property type="entry name" value="Organic_radical-activating"/>
</dbReference>
<reference evidence="12 13" key="1">
    <citation type="submission" date="2015-09" db="EMBL/GenBank/DDBJ databases">
        <authorList>
            <consortium name="Pathogen Informatics"/>
        </authorList>
    </citation>
    <scope>NUCLEOTIDE SEQUENCE [LARGE SCALE GENOMIC DNA]</scope>
    <source>
        <strain evidence="12 13">2789STDY5834876</strain>
    </source>
</reference>
<proteinExistence type="inferred from homology"/>
<dbReference type="Gene3D" id="3.30.70.20">
    <property type="match status" value="1"/>
</dbReference>
<dbReference type="InterPro" id="IPR007197">
    <property type="entry name" value="rSAM"/>
</dbReference>
<dbReference type="NCBIfam" id="NF033717">
    <property type="entry name" value="HPDL_rSAM_activ"/>
    <property type="match status" value="1"/>
</dbReference>
<dbReference type="OrthoDB" id="9782387at2"/>
<dbReference type="PIRSF" id="PIRSF000371">
    <property type="entry name" value="PFL_act_enz"/>
    <property type="match status" value="1"/>
</dbReference>
<dbReference type="GO" id="GO:0051539">
    <property type="term" value="F:4 iron, 4 sulfur cluster binding"/>
    <property type="evidence" value="ECO:0007669"/>
    <property type="project" value="UniProtKB-KW"/>
</dbReference>
<feature type="domain" description="4Fe-4S ferredoxin-type" evidence="10">
    <location>
        <begin position="47"/>
        <end position="80"/>
    </location>
</feature>
<evidence type="ECO:0000256" key="7">
    <source>
        <dbReference type="ARBA" id="ARBA00023004"/>
    </source>
</evidence>
<keyword evidence="8" id="KW-0411">Iron-sulfur</keyword>
<evidence type="ECO:0000256" key="9">
    <source>
        <dbReference type="ARBA" id="ARBA00047365"/>
    </source>
</evidence>
<dbReference type="STRING" id="39482.ERS852491_02512"/>
<dbReference type="SFLD" id="SFLDG01118">
    <property type="entry name" value="activating_enzymes__group_2"/>
    <property type="match status" value="1"/>
</dbReference>
<dbReference type="PROSITE" id="PS51379">
    <property type="entry name" value="4FE4S_FER_2"/>
    <property type="match status" value="2"/>
</dbReference>
<dbReference type="InterPro" id="IPR013785">
    <property type="entry name" value="Aldolase_TIM"/>
</dbReference>
<evidence type="ECO:0000256" key="4">
    <source>
        <dbReference type="ARBA" id="ARBA00022691"/>
    </source>
</evidence>
<evidence type="ECO:0000313" key="13">
    <source>
        <dbReference type="Proteomes" id="UP000095544"/>
    </source>
</evidence>
<dbReference type="InterPro" id="IPR012839">
    <property type="entry name" value="Organic_radical_activase"/>
</dbReference>
<keyword evidence="5" id="KW-0479">Metal-binding</keyword>
<dbReference type="AlphaFoldDB" id="A0A174FZG8"/>
<dbReference type="Pfam" id="PF04055">
    <property type="entry name" value="Radical_SAM"/>
    <property type="match status" value="1"/>
</dbReference>
<feature type="domain" description="4Fe-4S ferredoxin-type" evidence="10">
    <location>
        <begin position="82"/>
        <end position="113"/>
    </location>
</feature>
<sequence>MEKKGLIFDIQGFSVHDGPGDRTLIFLSGCPLRCEWCANPEGKKLKQNLLFTSGRCKAVQNQCKSCVAACPRGAVTMDPESGLPKIQRAHCVDCKEYPCTNACNYEALRVSGTYYTLQELMDVLKRDKDFWGTDGGVTFSGGDPFVQWEFLLDALKECKKNNMHTAIETSAYTDENIFLKVLEYIDFAFVDIKNMDSQAHKAKTGVGNEVTLRNLRALKKSGWNGRIILRTPIIPGFNDSVENAEKTADFMNENGFFEINLLPFHRLGTSKWEQLGTVYKYKHQEALSKKDLEYLQDVYFDKGIACYLDTDIVYNLSAIQK</sequence>
<evidence type="ECO:0000256" key="6">
    <source>
        <dbReference type="ARBA" id="ARBA00023002"/>
    </source>
</evidence>
<keyword evidence="7" id="KW-0408">Iron</keyword>
<dbReference type="EMBL" id="CYZU01000022">
    <property type="protein sequence ID" value="CUO53970.1"/>
    <property type="molecule type" value="Genomic_DNA"/>
</dbReference>
<dbReference type="Gene3D" id="3.20.20.70">
    <property type="entry name" value="Aldolase class I"/>
    <property type="match status" value="1"/>
</dbReference>
<evidence type="ECO:0000256" key="1">
    <source>
        <dbReference type="ARBA" id="ARBA00001966"/>
    </source>
</evidence>
<dbReference type="GO" id="GO:0016491">
    <property type="term" value="F:oxidoreductase activity"/>
    <property type="evidence" value="ECO:0007669"/>
    <property type="project" value="UniProtKB-KW"/>
</dbReference>
<dbReference type="Proteomes" id="UP000095544">
    <property type="component" value="Unassembled WGS sequence"/>
</dbReference>